<dbReference type="RefSeq" id="WP_244740166.1">
    <property type="nucleotide sequence ID" value="NZ_CP095071.1"/>
</dbReference>
<dbReference type="EMBL" id="CP095071">
    <property type="protein sequence ID" value="UOQ83346.1"/>
    <property type="molecule type" value="Genomic_DNA"/>
</dbReference>
<dbReference type="PROSITE" id="PS51257">
    <property type="entry name" value="PROKAR_LIPOPROTEIN"/>
    <property type="match status" value="1"/>
</dbReference>
<accession>A0ABY4GGS6</accession>
<proteinExistence type="predicted"/>
<organism evidence="1 2">
    <name type="scientific">Gracilibacillus salinarum</name>
    <dbReference type="NCBI Taxonomy" id="2932255"/>
    <lineage>
        <taxon>Bacteria</taxon>
        <taxon>Bacillati</taxon>
        <taxon>Bacillota</taxon>
        <taxon>Bacilli</taxon>
        <taxon>Bacillales</taxon>
        <taxon>Bacillaceae</taxon>
        <taxon>Gracilibacillus</taxon>
    </lineage>
</organism>
<protein>
    <submittedName>
        <fullName evidence="1">DUF4352 domain-containing protein</fullName>
    </submittedName>
</protein>
<reference evidence="1 2" key="1">
    <citation type="submission" date="2022-04" db="EMBL/GenBank/DDBJ databases">
        <title>Gracilibacillus sp. isolated from saltern.</title>
        <authorList>
            <person name="Won M."/>
            <person name="Lee C.-M."/>
            <person name="Woen H.-Y."/>
            <person name="Kwon S.-W."/>
        </authorList>
    </citation>
    <scope>NUCLEOTIDE SEQUENCE [LARGE SCALE GENOMIC DNA]</scope>
    <source>
        <strain evidence="1 2">SSPM10-3</strain>
    </source>
</reference>
<evidence type="ECO:0000313" key="2">
    <source>
        <dbReference type="Proteomes" id="UP000831537"/>
    </source>
</evidence>
<gene>
    <name evidence="1" type="ORF">MUN87_11250</name>
</gene>
<keyword evidence="2" id="KW-1185">Reference proteome</keyword>
<sequence>MMKYFYGIVILIMLLTGCQNENQSAEANTNEVPEYMADYVANPQVPDDRLLQESGQSITDEKGKVTLKRMKQINQTYKIGDMELTIHDVKLIHLEPDESLIDYFHVLTHEKTFDYVKMFVEINNTAKEKRKFAPVALLETDQGEKVSWEKDIYLEGLNDSLEGSQSRSGNIGFILEDSEQIDQFHFSTSAVFDQQDQKVAEAKTIEIEW</sequence>
<dbReference type="Proteomes" id="UP000831537">
    <property type="component" value="Chromosome"/>
</dbReference>
<name>A0ABY4GGS6_9BACI</name>
<evidence type="ECO:0000313" key="1">
    <source>
        <dbReference type="EMBL" id="UOQ83346.1"/>
    </source>
</evidence>